<feature type="domain" description="PPM-type phosphatase" evidence="7">
    <location>
        <begin position="957"/>
        <end position="1213"/>
    </location>
</feature>
<dbReference type="SUPFAM" id="SSF103473">
    <property type="entry name" value="MFS general substrate transporter"/>
    <property type="match status" value="2"/>
</dbReference>
<feature type="transmembrane region" description="Helical" evidence="6">
    <location>
        <begin position="469"/>
        <end position="488"/>
    </location>
</feature>
<dbReference type="PROSITE" id="PS51746">
    <property type="entry name" value="PPM_2"/>
    <property type="match status" value="1"/>
</dbReference>
<dbReference type="GO" id="GO:0016020">
    <property type="term" value="C:membrane"/>
    <property type="evidence" value="ECO:0007669"/>
    <property type="project" value="UniProtKB-SubCell"/>
</dbReference>
<dbReference type="Gene3D" id="3.60.40.10">
    <property type="entry name" value="PPM-type phosphatase domain"/>
    <property type="match status" value="1"/>
</dbReference>
<proteinExistence type="predicted"/>
<feature type="transmembrane region" description="Helical" evidence="6">
    <location>
        <begin position="593"/>
        <end position="612"/>
    </location>
</feature>
<comment type="caution">
    <text evidence="8">The sequence shown here is derived from an EMBL/GenBank/DDBJ whole genome shotgun (WGS) entry which is preliminary data.</text>
</comment>
<dbReference type="SUPFAM" id="SSF81606">
    <property type="entry name" value="PP2C-like"/>
    <property type="match status" value="1"/>
</dbReference>
<keyword evidence="3 6" id="KW-1133">Transmembrane helix</keyword>
<evidence type="ECO:0000256" key="5">
    <source>
        <dbReference type="SAM" id="MobiDB-lite"/>
    </source>
</evidence>
<feature type="transmembrane region" description="Helical" evidence="6">
    <location>
        <begin position="654"/>
        <end position="672"/>
    </location>
</feature>
<name>A0A1Q9EB07_SYMMI</name>
<keyword evidence="2 6" id="KW-0812">Transmembrane</keyword>
<evidence type="ECO:0000256" key="4">
    <source>
        <dbReference type="ARBA" id="ARBA00023136"/>
    </source>
</evidence>
<evidence type="ECO:0000313" key="9">
    <source>
        <dbReference type="Proteomes" id="UP000186817"/>
    </source>
</evidence>
<feature type="region of interest" description="Disordered" evidence="5">
    <location>
        <begin position="1084"/>
        <end position="1103"/>
    </location>
</feature>
<dbReference type="Gene3D" id="1.20.1250.20">
    <property type="entry name" value="MFS general substrate transporter like domains"/>
    <property type="match status" value="2"/>
</dbReference>
<dbReference type="InterPro" id="IPR001932">
    <property type="entry name" value="PPM-type_phosphatase-like_dom"/>
</dbReference>
<feature type="transmembrane region" description="Helical" evidence="6">
    <location>
        <begin position="897"/>
        <end position="915"/>
    </location>
</feature>
<feature type="transmembrane region" description="Helical" evidence="6">
    <location>
        <begin position="14"/>
        <end position="35"/>
    </location>
</feature>
<dbReference type="InterPro" id="IPR036259">
    <property type="entry name" value="MFS_trans_sf"/>
</dbReference>
<feature type="transmembrane region" description="Helical" evidence="6">
    <location>
        <begin position="810"/>
        <end position="832"/>
    </location>
</feature>
<dbReference type="Proteomes" id="UP000186817">
    <property type="component" value="Unassembled WGS sequence"/>
</dbReference>
<dbReference type="SMART" id="SM00331">
    <property type="entry name" value="PP2C_SIG"/>
    <property type="match status" value="1"/>
</dbReference>
<feature type="compositionally biased region" description="Basic and acidic residues" evidence="5">
    <location>
        <begin position="1086"/>
        <end position="1103"/>
    </location>
</feature>
<feature type="transmembrane region" description="Helical" evidence="6">
    <location>
        <begin position="838"/>
        <end position="863"/>
    </location>
</feature>
<dbReference type="CDD" id="cd00143">
    <property type="entry name" value="PP2Cc"/>
    <property type="match status" value="1"/>
</dbReference>
<dbReference type="SMART" id="SM00332">
    <property type="entry name" value="PP2Cc"/>
    <property type="match status" value="1"/>
</dbReference>
<evidence type="ECO:0000313" key="8">
    <source>
        <dbReference type="EMBL" id="OLQ04591.1"/>
    </source>
</evidence>
<dbReference type="PANTHER" id="PTHR23515">
    <property type="entry name" value="HIGH-AFFINITY NITRATE TRANSPORTER 2.3"/>
    <property type="match status" value="1"/>
</dbReference>
<dbReference type="PROSITE" id="PS51257">
    <property type="entry name" value="PROKAR_LIPOPROTEIN"/>
    <property type="match status" value="1"/>
</dbReference>
<evidence type="ECO:0000259" key="7">
    <source>
        <dbReference type="PROSITE" id="PS51746"/>
    </source>
</evidence>
<evidence type="ECO:0000256" key="3">
    <source>
        <dbReference type="ARBA" id="ARBA00022989"/>
    </source>
</evidence>
<dbReference type="Pfam" id="PF00481">
    <property type="entry name" value="PP2C"/>
    <property type="match status" value="1"/>
</dbReference>
<dbReference type="InterPro" id="IPR044772">
    <property type="entry name" value="NO3_transporter"/>
</dbReference>
<organism evidence="8 9">
    <name type="scientific">Symbiodinium microadriaticum</name>
    <name type="common">Dinoflagellate</name>
    <name type="synonym">Zooxanthella microadriatica</name>
    <dbReference type="NCBI Taxonomy" id="2951"/>
    <lineage>
        <taxon>Eukaryota</taxon>
        <taxon>Sar</taxon>
        <taxon>Alveolata</taxon>
        <taxon>Dinophyceae</taxon>
        <taxon>Suessiales</taxon>
        <taxon>Symbiodiniaceae</taxon>
        <taxon>Symbiodinium</taxon>
    </lineage>
</organism>
<sequence>MLGVRLSWCGRRTLLLLGLLAGCCQSVLLMVLLCLPGGMALVDRGFAAHTQAAMSGEGVGMKNVSAWADAAMLVTTRVKSRAHAYISHAGGQAVLMSAAGLLLCSCYAAQNEHVGAFLAELTAHIAAGPVGRVLQVCSPDGAALPFGMSKYSDHKLLVGSLSASAAAEVVSWTLAPAASFPKPVGPKMLGHRPFVRCLGRHERLLFGVPCKSELQTGRRGVGTYNAVASLLDGIPTGKDSTELKHVLIRKHKVHAGYVMFWALLSPCYYWSEMGGMFHGPAQSVEKAKGLKTKAGKTSGDYESHTESEATTAATETESVIPLCRTMAEYKLAVDSSKKATELPLLRVGGTVQQNPHMRAFWASTISFFLAFLGWFALAPLGLEVATSMGTCENQLFPPTDFPTRPAYLKFKNLKSGLSYCQYGVLKEDGKLIDCKDVPADAVSAEEKEKYRPQVLAKCVCTPGTECKSVIANAGVASVASTIFVRIALGTLLERFGPVNVQCGLMSFGAFWVAMAAAITAPWNYTLIRFFIGCAGATFVTNQFWCSLMFAPNVVGTANATAAGWGNLGGGVTQIFMMSVLFNPMVASGMEPNVAWRVSMVVPAVMFVLCAICMKLIREVIANAGVASVASTIFVRIALGTLLERFGPVNVQCGLMSFGAFWVAMAAAITAPWNYTLIRFFIGCAGATFVTNQFWCSLMFVVGTANATAAGWGNLGGGVTQCWDMPTARNYDPTVTGKTQKPSMWDYVEELAMNNQLATHFRTYFQMDAGDASALAGAFGLMNLFARSLGGISSDICFKYFGFRGRISHSLGIWAQFLALFFEAIFLFSFGKVDNSQPWYVALAVLVCFSLFVQMAEGTSYGIVPFMNRHRIAFRYEGLKSWSGLQMLTMRRQSLPQVAVYFLATVLSSALDAIAIQENVAGHTPRALAMGSLCECCCGVRDKGPTGLPPCGSGGNAEHGYAVAINDRATMEDAIAIQENVAGHTCLAVFDGHGGDTAARLAQTHLPKLLGQHLQKTTNKEQAAIDAFHAVEELMHQELAGEASMLPSGTSSGTVACVALFQDKEVTLVNLGDCRAVVCESSKLATKTKDHSPEKNEQEKQRLRDSGVSVEFGYVDGKVQVSRAFGDITGKTGDKIRGLMCTPDVTIIEVKDTTEFLILATDGIWDGIQDQTAITTARKVLRETRSPEAAAKAVVEAAGKVTKADNAAVIVLAPPSETASTARGREAQSEVETEKSQFLAAAAEDCLDTPPMVRVLEVWALFFALRWLVLALRYLYARRALGETQKGEDVSNLRSGYAQLPFLLPLPLLPGALDLERPVAFRLRAEFRFAEPSRRLSLRAARTLDARADPNLADRFPFDAYWHPALRHPAHVEEARSRSFLHPSASEPIYDKDPSTDGSINDRAFRRLAKRCMFGGRVVNVATNHGESETLKCFNVIFKVYRAYSNVFEQMKQLDDSPTRSATLPARQASSKARASRKTLQLIRR</sequence>
<dbReference type="GO" id="GO:0015112">
    <property type="term" value="F:nitrate transmembrane transporter activity"/>
    <property type="evidence" value="ECO:0007669"/>
    <property type="project" value="InterPro"/>
</dbReference>
<dbReference type="EMBL" id="LSRX01000206">
    <property type="protein sequence ID" value="OLQ04591.1"/>
    <property type="molecule type" value="Genomic_DNA"/>
</dbReference>
<keyword evidence="9" id="KW-1185">Reference proteome</keyword>
<evidence type="ECO:0000256" key="2">
    <source>
        <dbReference type="ARBA" id="ARBA00022692"/>
    </source>
</evidence>
<feature type="transmembrane region" description="Helical" evidence="6">
    <location>
        <begin position="771"/>
        <end position="789"/>
    </location>
</feature>
<evidence type="ECO:0000256" key="6">
    <source>
        <dbReference type="SAM" id="Phobius"/>
    </source>
</evidence>
<feature type="transmembrane region" description="Helical" evidence="6">
    <location>
        <begin position="359"/>
        <end position="377"/>
    </location>
</feature>
<reference evidence="8 9" key="1">
    <citation type="submission" date="2016-02" db="EMBL/GenBank/DDBJ databases">
        <title>Genome analysis of coral dinoflagellate symbionts highlights evolutionary adaptations to a symbiotic lifestyle.</title>
        <authorList>
            <person name="Aranda M."/>
            <person name="Li Y."/>
            <person name="Liew Y.J."/>
            <person name="Baumgarten S."/>
            <person name="Simakov O."/>
            <person name="Wilson M."/>
            <person name="Piel J."/>
            <person name="Ashoor H."/>
            <person name="Bougouffa S."/>
            <person name="Bajic V.B."/>
            <person name="Ryu T."/>
            <person name="Ravasi T."/>
            <person name="Bayer T."/>
            <person name="Micklem G."/>
            <person name="Kim H."/>
            <person name="Bhak J."/>
            <person name="Lajeunesse T.C."/>
            <person name="Voolstra C.R."/>
        </authorList>
    </citation>
    <scope>NUCLEOTIDE SEQUENCE [LARGE SCALE GENOMIC DNA]</scope>
    <source>
        <strain evidence="8 9">CCMP2467</strain>
    </source>
</reference>
<protein>
    <recommendedName>
        <fullName evidence="7">PPM-type phosphatase domain-containing protein</fullName>
    </recommendedName>
</protein>
<evidence type="ECO:0000256" key="1">
    <source>
        <dbReference type="ARBA" id="ARBA00004141"/>
    </source>
</evidence>
<dbReference type="CDD" id="cd06174">
    <property type="entry name" value="MFS"/>
    <property type="match status" value="1"/>
</dbReference>
<feature type="transmembrane region" description="Helical" evidence="6">
    <location>
        <begin position="500"/>
        <end position="520"/>
    </location>
</feature>
<dbReference type="OrthoDB" id="432045at2759"/>
<accession>A0A1Q9EB07</accession>
<feature type="transmembrane region" description="Helical" evidence="6">
    <location>
        <begin position="619"/>
        <end position="642"/>
    </location>
</feature>
<dbReference type="InterPro" id="IPR036457">
    <property type="entry name" value="PPM-type-like_dom_sf"/>
</dbReference>
<gene>
    <name evidence="8" type="ORF">AK812_SmicGene12309</name>
</gene>
<feature type="region of interest" description="Disordered" evidence="5">
    <location>
        <begin position="1454"/>
        <end position="1484"/>
    </location>
</feature>
<keyword evidence="4 6" id="KW-0472">Membrane</keyword>
<comment type="subcellular location">
    <subcellularLocation>
        <location evidence="1">Membrane</location>
        <topology evidence="1">Multi-pass membrane protein</topology>
    </subcellularLocation>
</comment>